<gene>
    <name evidence="2" type="ORF">BT67DRAFT_148806</name>
</gene>
<protein>
    <submittedName>
        <fullName evidence="2">Uncharacterized protein</fullName>
    </submittedName>
</protein>
<feature type="region of interest" description="Disordered" evidence="1">
    <location>
        <begin position="1"/>
        <end position="148"/>
    </location>
</feature>
<evidence type="ECO:0000256" key="1">
    <source>
        <dbReference type="SAM" id="MobiDB-lite"/>
    </source>
</evidence>
<sequence>MLGGATSPRTGTRTLHLHSPPRTKQSARDKTITTIALSKNEAHHPTSPFPIQPAHHATMLHPEPTPSETPTQLPQSTTHSQAKRPNTETPHPFGNRPAGAAKIRHSASPHTYSLHAVSASPAKPPSSTSKQRARQEMCGGGPGGEVNDECGRRIAMEKQRLDALIRPPPGSEPWGPVRFGRGGGVVARIGLVRSAGEMMFTVDVMVMVSGGGDRRLGKVGCGSPRAGREPGWGSGGGRVCGCCCRCCAS</sequence>
<comment type="caution">
    <text evidence="2">The sequence shown here is derived from an EMBL/GenBank/DDBJ whole genome shotgun (WGS) entry which is preliminary data.</text>
</comment>
<feature type="compositionally biased region" description="Polar residues" evidence="1">
    <location>
        <begin position="66"/>
        <end position="89"/>
    </location>
</feature>
<dbReference type="Proteomes" id="UP001304895">
    <property type="component" value="Unassembled WGS sequence"/>
</dbReference>
<name>A0AAN6UEW8_9PEZI</name>
<reference evidence="2" key="2">
    <citation type="submission" date="2023-05" db="EMBL/GenBank/DDBJ databases">
        <authorList>
            <consortium name="Lawrence Berkeley National Laboratory"/>
            <person name="Steindorff A."/>
            <person name="Hensen N."/>
            <person name="Bonometti L."/>
            <person name="Westerberg I."/>
            <person name="Brannstrom I.O."/>
            <person name="Guillou S."/>
            <person name="Cros-Aarteil S."/>
            <person name="Calhoun S."/>
            <person name="Haridas S."/>
            <person name="Kuo A."/>
            <person name="Mondo S."/>
            <person name="Pangilinan J."/>
            <person name="Riley R."/>
            <person name="Labutti K."/>
            <person name="Andreopoulos B."/>
            <person name="Lipzen A."/>
            <person name="Chen C."/>
            <person name="Yanf M."/>
            <person name="Daum C."/>
            <person name="Ng V."/>
            <person name="Clum A."/>
            <person name="Ohm R."/>
            <person name="Martin F."/>
            <person name="Silar P."/>
            <person name="Natvig D."/>
            <person name="Lalanne C."/>
            <person name="Gautier V."/>
            <person name="Ament-Velasquez S.L."/>
            <person name="Kruys A."/>
            <person name="Hutchinson M.I."/>
            <person name="Powell A.J."/>
            <person name="Barry K."/>
            <person name="Miller A.N."/>
            <person name="Grigoriev I.V."/>
            <person name="Debuchy R."/>
            <person name="Gladieux P."/>
            <person name="Thoren M.H."/>
            <person name="Johannesson H."/>
        </authorList>
    </citation>
    <scope>NUCLEOTIDE SEQUENCE</scope>
    <source>
        <strain evidence="2">CBS 123565</strain>
    </source>
</reference>
<proteinExistence type="predicted"/>
<organism evidence="2 3">
    <name type="scientific">Trichocladium antarcticum</name>
    <dbReference type="NCBI Taxonomy" id="1450529"/>
    <lineage>
        <taxon>Eukaryota</taxon>
        <taxon>Fungi</taxon>
        <taxon>Dikarya</taxon>
        <taxon>Ascomycota</taxon>
        <taxon>Pezizomycotina</taxon>
        <taxon>Sordariomycetes</taxon>
        <taxon>Sordariomycetidae</taxon>
        <taxon>Sordariales</taxon>
        <taxon>Chaetomiaceae</taxon>
        <taxon>Trichocladium</taxon>
    </lineage>
</organism>
<keyword evidence="3" id="KW-1185">Reference proteome</keyword>
<reference evidence="2" key="1">
    <citation type="journal article" date="2023" name="Mol. Phylogenet. Evol.">
        <title>Genome-scale phylogeny and comparative genomics of the fungal order Sordariales.</title>
        <authorList>
            <person name="Hensen N."/>
            <person name="Bonometti L."/>
            <person name="Westerberg I."/>
            <person name="Brannstrom I.O."/>
            <person name="Guillou S."/>
            <person name="Cros-Aarteil S."/>
            <person name="Calhoun S."/>
            <person name="Haridas S."/>
            <person name="Kuo A."/>
            <person name="Mondo S."/>
            <person name="Pangilinan J."/>
            <person name="Riley R."/>
            <person name="LaButti K."/>
            <person name="Andreopoulos B."/>
            <person name="Lipzen A."/>
            <person name="Chen C."/>
            <person name="Yan M."/>
            <person name="Daum C."/>
            <person name="Ng V."/>
            <person name="Clum A."/>
            <person name="Steindorff A."/>
            <person name="Ohm R.A."/>
            <person name="Martin F."/>
            <person name="Silar P."/>
            <person name="Natvig D.O."/>
            <person name="Lalanne C."/>
            <person name="Gautier V."/>
            <person name="Ament-Velasquez S.L."/>
            <person name="Kruys A."/>
            <person name="Hutchinson M.I."/>
            <person name="Powell A.J."/>
            <person name="Barry K."/>
            <person name="Miller A.N."/>
            <person name="Grigoriev I.V."/>
            <person name="Debuchy R."/>
            <person name="Gladieux P."/>
            <person name="Hiltunen Thoren M."/>
            <person name="Johannesson H."/>
        </authorList>
    </citation>
    <scope>NUCLEOTIDE SEQUENCE</scope>
    <source>
        <strain evidence="2">CBS 123565</strain>
    </source>
</reference>
<feature type="compositionally biased region" description="Low complexity" evidence="1">
    <location>
        <begin position="118"/>
        <end position="130"/>
    </location>
</feature>
<evidence type="ECO:0000313" key="2">
    <source>
        <dbReference type="EMBL" id="KAK4131713.1"/>
    </source>
</evidence>
<dbReference type="AlphaFoldDB" id="A0AAN6UEW8"/>
<evidence type="ECO:0000313" key="3">
    <source>
        <dbReference type="Proteomes" id="UP001304895"/>
    </source>
</evidence>
<dbReference type="EMBL" id="MU853422">
    <property type="protein sequence ID" value="KAK4131713.1"/>
    <property type="molecule type" value="Genomic_DNA"/>
</dbReference>
<accession>A0AAN6UEW8</accession>